<reference evidence="1" key="1">
    <citation type="submission" date="2015-02" db="EMBL/GenBank/DDBJ databases">
        <title>A novel member of the family Ruminococcaceae isolated from human feces.</title>
        <authorList>
            <person name="Shkoporov A.N."/>
            <person name="Chaplin A.V."/>
            <person name="Motuzova O.V."/>
            <person name="Kafarskaia L.I."/>
            <person name="Khokhlova E.V."/>
            <person name="Efimov B.A."/>
        </authorList>
    </citation>
    <scope>NUCLEOTIDE SEQUENCE [LARGE SCALE GENOMIC DNA]</scope>
    <source>
        <strain evidence="1">585-1</strain>
    </source>
</reference>
<evidence type="ECO:0000313" key="2">
    <source>
        <dbReference type="Proteomes" id="UP000032483"/>
    </source>
</evidence>
<dbReference type="RefSeq" id="WP_050005269.1">
    <property type="nucleotide sequence ID" value="NZ_JXXK01000010.1"/>
</dbReference>
<name>A0A0D8J2N7_9FIRM</name>
<accession>A0A0D8J2N7</accession>
<dbReference type="GeneID" id="42856693"/>
<proteinExistence type="predicted"/>
<protein>
    <submittedName>
        <fullName evidence="1">Uncharacterized protein</fullName>
    </submittedName>
</protein>
<keyword evidence="2" id="KW-1185">Reference proteome</keyword>
<comment type="caution">
    <text evidence="1">The sequence shown here is derived from an EMBL/GenBank/DDBJ whole genome shotgun (WGS) entry which is preliminary data.</text>
</comment>
<dbReference type="AlphaFoldDB" id="A0A0D8J2N7"/>
<evidence type="ECO:0000313" key="1">
    <source>
        <dbReference type="EMBL" id="KJF40063.1"/>
    </source>
</evidence>
<dbReference type="Gene3D" id="1.10.10.1850">
    <property type="entry name" value="Sporulation protein-like"/>
    <property type="match status" value="1"/>
</dbReference>
<sequence>MTKGVRPYHKGDRRRMAAAVRADIPDMDGEMRALACQTSTKPDAMSDTDFEARRFQFTDG</sequence>
<organism evidence="1 2">
    <name type="scientific">Ruthenibacterium lactatiformans</name>
    <dbReference type="NCBI Taxonomy" id="1550024"/>
    <lineage>
        <taxon>Bacteria</taxon>
        <taxon>Bacillati</taxon>
        <taxon>Bacillota</taxon>
        <taxon>Clostridia</taxon>
        <taxon>Eubacteriales</taxon>
        <taxon>Oscillospiraceae</taxon>
        <taxon>Ruthenibacterium</taxon>
    </lineage>
</organism>
<dbReference type="Pfam" id="PF14203">
    <property type="entry name" value="TTRAP"/>
    <property type="match status" value="1"/>
</dbReference>
<dbReference type="InterPro" id="IPR041965">
    <property type="entry name" value="TTRAP_sf"/>
</dbReference>
<dbReference type="Proteomes" id="UP000032483">
    <property type="component" value="Unassembled WGS sequence"/>
</dbReference>
<dbReference type="InterPro" id="IPR025468">
    <property type="entry name" value="TTRAP"/>
</dbReference>
<gene>
    <name evidence="1" type="ORF">TQ39_08825</name>
</gene>
<dbReference type="EMBL" id="JXXK01000010">
    <property type="protein sequence ID" value="KJF40063.1"/>
    <property type="molecule type" value="Genomic_DNA"/>
</dbReference>